<evidence type="ECO:0000313" key="3">
    <source>
        <dbReference type="EMBL" id="EID55717.1"/>
    </source>
</evidence>
<feature type="region of interest" description="Disordered" evidence="1">
    <location>
        <begin position="55"/>
        <end position="87"/>
    </location>
</feature>
<accession>I0V6G4</accession>
<organism evidence="3 4">
    <name type="scientific">Saccharomonospora xinjiangensis XJ-54</name>
    <dbReference type="NCBI Taxonomy" id="882086"/>
    <lineage>
        <taxon>Bacteria</taxon>
        <taxon>Bacillati</taxon>
        <taxon>Actinomycetota</taxon>
        <taxon>Actinomycetes</taxon>
        <taxon>Pseudonocardiales</taxon>
        <taxon>Pseudonocardiaceae</taxon>
        <taxon>Saccharomonospora</taxon>
    </lineage>
</organism>
<evidence type="ECO:0000256" key="1">
    <source>
        <dbReference type="SAM" id="MobiDB-lite"/>
    </source>
</evidence>
<dbReference type="Proteomes" id="UP000004691">
    <property type="component" value="Unassembled WGS sequence"/>
</dbReference>
<keyword evidence="2" id="KW-0472">Membrane</keyword>
<dbReference type="EMBL" id="JH636049">
    <property type="protein sequence ID" value="EID55717.1"/>
    <property type="molecule type" value="Genomic_DNA"/>
</dbReference>
<dbReference type="PROSITE" id="PS51257">
    <property type="entry name" value="PROKAR_LIPOPROTEIN"/>
    <property type="match status" value="1"/>
</dbReference>
<dbReference type="STRING" id="882086.SacxiDRAFT_3518"/>
<gene>
    <name evidence="3" type="ORF">SacxiDRAFT_3518</name>
</gene>
<keyword evidence="2" id="KW-0812">Transmembrane</keyword>
<keyword evidence="2" id="KW-1133">Transmembrane helix</keyword>
<name>I0V6G4_9PSEU</name>
<sequence length="354" mass="38440">MIATSNRIAFGAGAAVSACIVVLALVLHWATWVWVPLAVVLGPVTAIVLRSVLPDHDDEPEPHQQRHAQATTQAPPPPAPRRETVSRLPLPSKDRDYRFLFSATVSWLHDPQVPAMTADLAALAKQNVIARAIERARQYGPDEHAVATVDLGAVLSERTTVANGHYVWATDVALTLSEADARRLERVAELRKQRALWELERAHELGVRDYLGKEVLRDPGSAVTWWFARNLDKPDAITTTVRDIDNLRRLTSAAHATAIPALEPPEPLTVLEAPPGLGDHDDPVLRLSTAVEQLTEGREPALRATLHHRLADLLRAHGLTMAADALSRPDDVDGTPAPRADGAVDGLTPPSLSS</sequence>
<evidence type="ECO:0000313" key="4">
    <source>
        <dbReference type="Proteomes" id="UP000004691"/>
    </source>
</evidence>
<protein>
    <submittedName>
        <fullName evidence="3">Uncharacterized protein</fullName>
    </submittedName>
</protein>
<dbReference type="HOGENOM" id="CLU_048736_0_0_11"/>
<feature type="region of interest" description="Disordered" evidence="1">
    <location>
        <begin position="327"/>
        <end position="354"/>
    </location>
</feature>
<evidence type="ECO:0000256" key="2">
    <source>
        <dbReference type="SAM" id="Phobius"/>
    </source>
</evidence>
<dbReference type="eggNOG" id="ENOG5031D4Y">
    <property type="taxonomic scope" value="Bacteria"/>
</dbReference>
<dbReference type="OrthoDB" id="3422149at2"/>
<proteinExistence type="predicted"/>
<keyword evidence="4" id="KW-1185">Reference proteome</keyword>
<dbReference type="AlphaFoldDB" id="I0V6G4"/>
<dbReference type="RefSeq" id="WP_006239902.1">
    <property type="nucleotide sequence ID" value="NZ_JH636049.1"/>
</dbReference>
<reference evidence="3 4" key="1">
    <citation type="submission" date="2012-01" db="EMBL/GenBank/DDBJ databases">
        <title>Improved High-Quality Draft sequence of Saccharomonospora xinjiangensis XJ-54.</title>
        <authorList>
            <consortium name="US DOE Joint Genome Institute"/>
            <person name="Lucas S."/>
            <person name="Han J."/>
            <person name="Lapidus A."/>
            <person name="Cheng J.-F."/>
            <person name="Goodwin L."/>
            <person name="Pitluck S."/>
            <person name="Peters L."/>
            <person name="Mikhailova N."/>
            <person name="Teshima H."/>
            <person name="Detter J.C."/>
            <person name="Han C."/>
            <person name="Tapia R."/>
            <person name="Land M."/>
            <person name="Hauser L."/>
            <person name="Kyrpides N."/>
            <person name="Ivanova N."/>
            <person name="Pagani I."/>
            <person name="Brambilla E.-M."/>
            <person name="Klenk H.-P."/>
            <person name="Woyke T."/>
        </authorList>
    </citation>
    <scope>NUCLEOTIDE SEQUENCE [LARGE SCALE GENOMIC DNA]</scope>
    <source>
        <strain evidence="3 4">XJ-54</strain>
    </source>
</reference>
<feature type="transmembrane region" description="Helical" evidence="2">
    <location>
        <begin position="7"/>
        <end position="27"/>
    </location>
</feature>